<keyword evidence="2" id="KW-0175">Coiled coil</keyword>
<dbReference type="FunCoup" id="A0A6I9SAJ2">
    <property type="interactions" value="2126"/>
</dbReference>
<proteinExistence type="inferred from homology"/>
<dbReference type="InterPro" id="IPR016024">
    <property type="entry name" value="ARM-type_fold"/>
</dbReference>
<dbReference type="InterPro" id="IPR005612">
    <property type="entry name" value="CCAAT-binding_factor"/>
</dbReference>
<dbReference type="Proteomes" id="UP000504607">
    <property type="component" value="Chromosome 15"/>
</dbReference>
<feature type="compositionally biased region" description="Basic and acidic residues" evidence="3">
    <location>
        <begin position="58"/>
        <end position="86"/>
    </location>
</feature>
<gene>
    <name evidence="6" type="primary">LOC105058730</name>
</gene>
<evidence type="ECO:0000256" key="3">
    <source>
        <dbReference type="SAM" id="MobiDB-lite"/>
    </source>
</evidence>
<dbReference type="SUPFAM" id="SSF48371">
    <property type="entry name" value="ARM repeat"/>
    <property type="match status" value="1"/>
</dbReference>
<dbReference type="GeneID" id="105058730"/>
<dbReference type="GO" id="GO:0005634">
    <property type="term" value="C:nucleus"/>
    <property type="evidence" value="ECO:0007669"/>
    <property type="project" value="UniProtKB-ARBA"/>
</dbReference>
<reference evidence="6" key="1">
    <citation type="submission" date="2025-08" db="UniProtKB">
        <authorList>
            <consortium name="RefSeq"/>
        </authorList>
    </citation>
    <scope>IDENTIFICATION</scope>
</reference>
<feature type="region of interest" description="Disordered" evidence="3">
    <location>
        <begin position="28"/>
        <end position="109"/>
    </location>
</feature>
<feature type="region of interest" description="Disordered" evidence="3">
    <location>
        <begin position="840"/>
        <end position="1023"/>
    </location>
</feature>
<dbReference type="InParanoid" id="A0A6I9SAJ2"/>
<dbReference type="AlphaFoldDB" id="A0A6I9SAJ2"/>
<dbReference type="RefSeq" id="XP_010940052.1">
    <property type="nucleotide sequence ID" value="XM_010941750.3"/>
</dbReference>
<dbReference type="InterPro" id="IPR040155">
    <property type="entry name" value="CEBPZ/Mak21-like"/>
</dbReference>
<feature type="region of interest" description="Disordered" evidence="3">
    <location>
        <begin position="686"/>
        <end position="712"/>
    </location>
</feature>
<dbReference type="Pfam" id="PF03914">
    <property type="entry name" value="CBF"/>
    <property type="match status" value="1"/>
</dbReference>
<feature type="coiled-coil region" evidence="2">
    <location>
        <begin position="149"/>
        <end position="180"/>
    </location>
</feature>
<evidence type="ECO:0000313" key="6">
    <source>
        <dbReference type="RefSeq" id="XP_010940052.1"/>
    </source>
</evidence>
<evidence type="ECO:0000259" key="4">
    <source>
        <dbReference type="Pfam" id="PF03914"/>
    </source>
</evidence>
<feature type="domain" description="CCAAT-binding factor" evidence="4">
    <location>
        <begin position="520"/>
        <end position="748"/>
    </location>
</feature>
<dbReference type="PANTHER" id="PTHR12048:SF0">
    <property type="entry name" value="CCAAT_ENHANCER-BINDING PROTEIN ZETA"/>
    <property type="match status" value="1"/>
</dbReference>
<feature type="compositionally biased region" description="Acidic residues" evidence="3">
    <location>
        <begin position="884"/>
        <end position="906"/>
    </location>
</feature>
<feature type="compositionally biased region" description="Acidic residues" evidence="3">
    <location>
        <begin position="929"/>
        <end position="968"/>
    </location>
</feature>
<name>A0A6I9SAJ2_ELAGV</name>
<comment type="similarity">
    <text evidence="1">Belongs to the CBF/MAK21 family.</text>
</comment>
<protein>
    <submittedName>
        <fullName evidence="6">CCAAT/enhancer-binding protein zeta</fullName>
    </submittedName>
</protein>
<evidence type="ECO:0000256" key="2">
    <source>
        <dbReference type="SAM" id="Coils"/>
    </source>
</evidence>
<evidence type="ECO:0000256" key="1">
    <source>
        <dbReference type="ARBA" id="ARBA00007797"/>
    </source>
</evidence>
<feature type="compositionally biased region" description="Polar residues" evidence="3">
    <location>
        <begin position="454"/>
        <end position="471"/>
    </location>
</feature>
<accession>A0A6I9SAJ2</accession>
<keyword evidence="5" id="KW-1185">Reference proteome</keyword>
<evidence type="ECO:0000313" key="5">
    <source>
        <dbReference type="Proteomes" id="UP000504607"/>
    </source>
</evidence>
<feature type="compositionally biased region" description="Basic and acidic residues" evidence="3">
    <location>
        <begin position="439"/>
        <end position="448"/>
    </location>
</feature>
<dbReference type="KEGG" id="egu:105058730"/>
<sequence length="1023" mass="113794">MSKPKKAHRASEDLELLKSDVASFASSLGLAPSASASASASGFDDSDFRKTGSFKPPKSRDPKPSATEKIDGGEKKNKKDDSDSKPKPKPKPHPLQIDPFENAKDDKNLPNLPLMKASLLSGHWYDDADDLEGKILGPEGRKKVPALGIEELKRLVAKKKEIAERLLRQYTRDYDSSRRKSGDMRLLEVTARSGTSADKVSAFTCLVEDNPIANLRSLDALLSMVTSKVGKRYAFTGFEALKELFLLRLLPDRKLKSIFQHPLDNLPETKDGFSLLLFWYWEECLKQRYERFVIALEEALKDMLPNLKDKAMKTVYTLLKSKSEQERRLLTALVNKLGDPERKAASNAAYHLSCLLSAHPNMKAVVIDEVDSFIFRPHIGMRAKYQAVNFLSQILLSKKGDGPKIAKRLVDVYFALFKVLISEANDGEKMSKRAKNNKKSMDGKEKGKKDKGKITSSLQNGKKEPSSGSNVEMDSRLLSALLTGVNRAFPFVSSDEADDIVDVQTPILFRLVHSENFNIAVQALMLLYQITSKNQIASDRFYRALYSKLLTPAAVTSSKPEMFLGLLVKAMKNDINLKRVAAFSKRLLQVSLQRPPQYACGCLFILSEVLKAKPPLWTMVLQNESVDDDLEHFKDIIEGTEDLAMTPPGNSANSGCSNASEAGKKLQNSNYKEDYDSEVKDGFSDGSRIKTVSDGSKEEVQTSHMRSKLPVGYDPRHREPSYCNADRASWWELTVLAAHAHPSAATMARTLLSGANIVYNGDPINDLSLGAFLDKFMEKKPKPNRRAEGTWHGGSQIAPARKLDLNHHLIGDEILQLAEDEVPPEDVVFHRFYMNKTSSSKKPKAKKKASQDDEDAEDFLDASDESEEEKIDNMLGSGHHPLEEADGEYDYDDLDRVADEDDDDLLGDGSDAEAGLPPNLAARKRDEGSASDDGDNDSLDIMDGIAEEDGDVDVDDDVIGGESDEDESSQAAKTKKGKKRKFDGKNRRSPFANVEEYEHLLNDNMDTTKISRSHKRKKKKTSS</sequence>
<feature type="compositionally biased region" description="Acidic residues" evidence="3">
    <location>
        <begin position="852"/>
        <end position="870"/>
    </location>
</feature>
<dbReference type="PANTHER" id="PTHR12048">
    <property type="entry name" value="CCAAT-BINDING FACTOR-RELATED"/>
    <property type="match status" value="1"/>
</dbReference>
<organism evidence="5 6">
    <name type="scientific">Elaeis guineensis var. tenera</name>
    <name type="common">Oil palm</name>
    <dbReference type="NCBI Taxonomy" id="51953"/>
    <lineage>
        <taxon>Eukaryota</taxon>
        <taxon>Viridiplantae</taxon>
        <taxon>Streptophyta</taxon>
        <taxon>Embryophyta</taxon>
        <taxon>Tracheophyta</taxon>
        <taxon>Spermatophyta</taxon>
        <taxon>Magnoliopsida</taxon>
        <taxon>Liliopsida</taxon>
        <taxon>Arecaceae</taxon>
        <taxon>Arecoideae</taxon>
        <taxon>Cocoseae</taxon>
        <taxon>Elaeidinae</taxon>
        <taxon>Elaeis</taxon>
    </lineage>
</organism>
<feature type="region of interest" description="Disordered" evidence="3">
    <location>
        <begin position="428"/>
        <end position="471"/>
    </location>
</feature>
<feature type="region of interest" description="Disordered" evidence="3">
    <location>
        <begin position="642"/>
        <end position="662"/>
    </location>
</feature>
<feature type="compositionally biased region" description="Low complexity" evidence="3">
    <location>
        <begin position="649"/>
        <end position="661"/>
    </location>
</feature>
<dbReference type="OrthoDB" id="28947at2759"/>
<feature type="compositionally biased region" description="Basic residues" evidence="3">
    <location>
        <begin position="973"/>
        <end position="982"/>
    </location>
</feature>
<feature type="compositionally biased region" description="Basic residues" evidence="3">
    <location>
        <begin position="1011"/>
        <end position="1023"/>
    </location>
</feature>
<feature type="compositionally biased region" description="Low complexity" evidence="3">
    <location>
        <begin position="28"/>
        <end position="43"/>
    </location>
</feature>